<feature type="region of interest" description="Disordered" evidence="1">
    <location>
        <begin position="199"/>
        <end position="274"/>
    </location>
</feature>
<evidence type="ECO:0000256" key="1">
    <source>
        <dbReference type="SAM" id="MobiDB-lite"/>
    </source>
</evidence>
<keyword evidence="2" id="KW-1133">Transmembrane helix</keyword>
<dbReference type="eggNOG" id="ENOG502ZPRE">
    <property type="taxonomic scope" value="Bacteria"/>
</dbReference>
<feature type="compositionally biased region" description="Pro residues" evidence="1">
    <location>
        <begin position="199"/>
        <end position="224"/>
    </location>
</feature>
<accession>Q47PA9</accession>
<reference evidence="3" key="1">
    <citation type="submission" date="2005-07" db="EMBL/GenBank/DDBJ databases">
        <title>Complete sequence of Thermobifida fusca YX.</title>
        <authorList>
            <consortium name="US DOE Joint Genome Institute"/>
            <person name="Copeland A."/>
            <person name="Lucas S."/>
            <person name="Lapidus A."/>
            <person name="Barry K."/>
            <person name="Detter J.C."/>
            <person name="Glavina T."/>
            <person name="Hammon N."/>
            <person name="Israni S."/>
            <person name="Pitluck S."/>
            <person name="Di Bartolo G."/>
            <person name="Chain P."/>
            <person name="Schmutz J."/>
            <person name="Larimer F."/>
            <person name="Land M."/>
            <person name="Lykidis A."/>
            <person name="Richardson P."/>
        </authorList>
    </citation>
    <scope>NUCLEOTIDE SEQUENCE</scope>
    <source>
        <strain evidence="3">YX</strain>
    </source>
</reference>
<feature type="transmembrane region" description="Helical" evidence="2">
    <location>
        <begin position="168"/>
        <end position="189"/>
    </location>
</feature>
<dbReference type="OrthoDB" id="3811077at2"/>
<feature type="compositionally biased region" description="Low complexity" evidence="1">
    <location>
        <begin position="225"/>
        <end position="243"/>
    </location>
</feature>
<sequence length="274" mass="28411">MRRQWMGEDGAEVAHEALRDADPRQVGAYRIQERRVHRPEGVVYAARGAAGEPVSVAVLSSGAASDPAVLDRFRAAVVDGAGLAERPRVLASTLSGPVVWVAVAASRPDAANVFLDAVAAPEPRRGSGPTYVPYWASAAAPATARWPWPTRLRALRGAGADPGSNPGLVAGVVALIALLAALLLVLYFLMASMSREVYAPPPEAPPSPAPEVSPSPVQPSPRGSPSPAVSPSVEPSPRDSSSPGPSPSPVPSVSLEPEEDHPFPIGPARPEDLL</sequence>
<organism evidence="3">
    <name type="scientific">Thermobifida fusca (strain YX)</name>
    <dbReference type="NCBI Taxonomy" id="269800"/>
    <lineage>
        <taxon>Bacteria</taxon>
        <taxon>Bacillati</taxon>
        <taxon>Actinomycetota</taxon>
        <taxon>Actinomycetes</taxon>
        <taxon>Streptosporangiales</taxon>
        <taxon>Nocardiopsidaceae</taxon>
        <taxon>Thermobifida</taxon>
    </lineage>
</organism>
<name>Q47PA9_THEFY</name>
<proteinExistence type="predicted"/>
<keyword evidence="2" id="KW-0472">Membrane</keyword>
<evidence type="ECO:0000313" key="3">
    <source>
        <dbReference type="EMBL" id="AAZ55710.1"/>
    </source>
</evidence>
<keyword evidence="2" id="KW-0812">Transmembrane</keyword>
<dbReference type="AlphaFoldDB" id="Q47PA9"/>
<dbReference type="STRING" id="269800.Tfu_1675"/>
<dbReference type="EMBL" id="CP000088">
    <property type="protein sequence ID" value="AAZ55710.1"/>
    <property type="molecule type" value="Genomic_DNA"/>
</dbReference>
<dbReference type="RefSeq" id="WP_011292101.1">
    <property type="nucleotide sequence ID" value="NC_007333.1"/>
</dbReference>
<protein>
    <submittedName>
        <fullName evidence="3">Uncharacterized protein</fullName>
    </submittedName>
</protein>
<dbReference type="KEGG" id="tfu:Tfu_1675"/>
<gene>
    <name evidence="3" type="ordered locus">Tfu_1675</name>
</gene>
<evidence type="ECO:0000256" key="2">
    <source>
        <dbReference type="SAM" id="Phobius"/>
    </source>
</evidence>
<dbReference type="HOGENOM" id="CLU_1015398_0_0_11"/>